<proteinExistence type="predicted"/>
<comment type="caution">
    <text evidence="3">The sequence shown here is derived from an EMBL/GenBank/DDBJ whole genome shotgun (WGS) entry which is preliminary data.</text>
</comment>
<dbReference type="PANTHER" id="PTHR31861:SF15">
    <property type="entry name" value="DUF577 DOMAIN-CONTAINING PROTEIN"/>
    <property type="match status" value="1"/>
</dbReference>
<protein>
    <recommendedName>
        <fullName evidence="2">CBF1-interacting co-repressor CIR N-terminal domain-containing protein</fullName>
    </recommendedName>
</protein>
<feature type="compositionally biased region" description="Acidic residues" evidence="1">
    <location>
        <begin position="73"/>
        <end position="82"/>
    </location>
</feature>
<dbReference type="Proteomes" id="UP000289738">
    <property type="component" value="Chromosome B01"/>
</dbReference>
<feature type="domain" description="CBF1-interacting co-repressor CIR N-terminal" evidence="2">
    <location>
        <begin position="14"/>
        <end position="50"/>
    </location>
</feature>
<evidence type="ECO:0000256" key="1">
    <source>
        <dbReference type="SAM" id="MobiDB-lite"/>
    </source>
</evidence>
<dbReference type="PANTHER" id="PTHR31861">
    <property type="entry name" value="OS10G0507500 PROTEIN"/>
    <property type="match status" value="1"/>
</dbReference>
<dbReference type="SMART" id="SM01083">
    <property type="entry name" value="Cir_N"/>
    <property type="match status" value="1"/>
</dbReference>
<dbReference type="EMBL" id="SDMP01000011">
    <property type="protein sequence ID" value="RYR27794.1"/>
    <property type="molecule type" value="Genomic_DNA"/>
</dbReference>
<dbReference type="STRING" id="3818.A0A445AN44"/>
<evidence type="ECO:0000313" key="3">
    <source>
        <dbReference type="EMBL" id="RYR27794.1"/>
    </source>
</evidence>
<dbReference type="AlphaFoldDB" id="A0A445AN44"/>
<evidence type="ECO:0000259" key="2">
    <source>
        <dbReference type="SMART" id="SM01083"/>
    </source>
</evidence>
<sequence>MGGHGGLNILPQKRWNVYNYENREKVRRDEEQAARDEQIKRDEVRKRDAEFRLERLRTAKGLAPLVKAKAEEEKEEEGEEEPESKNSDNNGHINLFEGIKIFDPVRGTEKRKELLGEREGWKKEKRMKKEEGKSSGVAVGPEDEKYRLGYGVAGKGVKMPWYLEKRNGDDDKGGGDDSDGEVKNENKKKKKNARKTLEELREERLKREKREKERERALIGEKGRSSSSHSERRSDRDVYGNKKFNSNLVTEKNNAIISVSDPDFLIDASSMSCCTDLWIYSAGYGLWDFVLFVLGLEDAGYAVGARVLELLCHRDKVCDFQASVAYELQLHPSRCYSCHGNLPPYPQLLLK</sequence>
<feature type="region of interest" description="Disordered" evidence="1">
    <location>
        <begin position="109"/>
        <end position="238"/>
    </location>
</feature>
<feature type="compositionally biased region" description="Basic and acidic residues" evidence="1">
    <location>
        <begin position="195"/>
        <end position="238"/>
    </location>
</feature>
<feature type="compositionally biased region" description="Basic and acidic residues" evidence="1">
    <location>
        <begin position="109"/>
        <end position="133"/>
    </location>
</feature>
<feature type="compositionally biased region" description="Basic and acidic residues" evidence="1">
    <location>
        <begin position="163"/>
        <end position="185"/>
    </location>
</feature>
<organism evidence="3 4">
    <name type="scientific">Arachis hypogaea</name>
    <name type="common">Peanut</name>
    <dbReference type="NCBI Taxonomy" id="3818"/>
    <lineage>
        <taxon>Eukaryota</taxon>
        <taxon>Viridiplantae</taxon>
        <taxon>Streptophyta</taxon>
        <taxon>Embryophyta</taxon>
        <taxon>Tracheophyta</taxon>
        <taxon>Spermatophyta</taxon>
        <taxon>Magnoliopsida</taxon>
        <taxon>eudicotyledons</taxon>
        <taxon>Gunneridae</taxon>
        <taxon>Pentapetalae</taxon>
        <taxon>rosids</taxon>
        <taxon>fabids</taxon>
        <taxon>Fabales</taxon>
        <taxon>Fabaceae</taxon>
        <taxon>Papilionoideae</taxon>
        <taxon>50 kb inversion clade</taxon>
        <taxon>dalbergioids sensu lato</taxon>
        <taxon>Dalbergieae</taxon>
        <taxon>Pterocarpus clade</taxon>
        <taxon>Arachis</taxon>
    </lineage>
</organism>
<accession>A0A445AN44</accession>
<gene>
    <name evidence="3" type="ORF">Ahy_B01g051853</name>
</gene>
<feature type="region of interest" description="Disordered" evidence="1">
    <location>
        <begin position="64"/>
        <end position="93"/>
    </location>
</feature>
<name>A0A445AN44_ARAHY</name>
<keyword evidence="4" id="KW-1185">Reference proteome</keyword>
<dbReference type="InterPro" id="IPR019339">
    <property type="entry name" value="CIR_N_dom"/>
</dbReference>
<evidence type="ECO:0000313" key="4">
    <source>
        <dbReference type="Proteomes" id="UP000289738"/>
    </source>
</evidence>
<reference evidence="3 4" key="1">
    <citation type="submission" date="2019-01" db="EMBL/GenBank/DDBJ databases">
        <title>Sequencing of cultivated peanut Arachis hypogaea provides insights into genome evolution and oil improvement.</title>
        <authorList>
            <person name="Chen X."/>
        </authorList>
    </citation>
    <scope>NUCLEOTIDE SEQUENCE [LARGE SCALE GENOMIC DNA]</scope>
    <source>
        <strain evidence="4">cv. Fuhuasheng</strain>
        <tissue evidence="3">Leaves</tissue>
    </source>
</reference>